<dbReference type="PROSITE" id="PS51257">
    <property type="entry name" value="PROKAR_LIPOPROTEIN"/>
    <property type="match status" value="1"/>
</dbReference>
<protein>
    <submittedName>
        <fullName evidence="2">Angiotensin-converting enzyme</fullName>
    </submittedName>
</protein>
<accession>A0A0L7LN04</accession>
<keyword evidence="3" id="KW-1185">Reference proteome</keyword>
<evidence type="ECO:0000313" key="2">
    <source>
        <dbReference type="EMBL" id="KOB76810.1"/>
    </source>
</evidence>
<dbReference type="AlphaFoldDB" id="A0A0L7LN04"/>
<feature type="non-terminal residue" evidence="2">
    <location>
        <position position="167"/>
    </location>
</feature>
<dbReference type="EMBL" id="JTDY01000522">
    <property type="protein sequence ID" value="KOB76810.1"/>
    <property type="molecule type" value="Genomic_DNA"/>
</dbReference>
<organism evidence="2 3">
    <name type="scientific">Operophtera brumata</name>
    <name type="common">Winter moth</name>
    <name type="synonym">Phalaena brumata</name>
    <dbReference type="NCBI Taxonomy" id="104452"/>
    <lineage>
        <taxon>Eukaryota</taxon>
        <taxon>Metazoa</taxon>
        <taxon>Ecdysozoa</taxon>
        <taxon>Arthropoda</taxon>
        <taxon>Hexapoda</taxon>
        <taxon>Insecta</taxon>
        <taxon>Pterygota</taxon>
        <taxon>Neoptera</taxon>
        <taxon>Endopterygota</taxon>
        <taxon>Lepidoptera</taxon>
        <taxon>Glossata</taxon>
        <taxon>Ditrysia</taxon>
        <taxon>Geometroidea</taxon>
        <taxon>Geometridae</taxon>
        <taxon>Larentiinae</taxon>
        <taxon>Operophtera</taxon>
    </lineage>
</organism>
<keyword evidence="1" id="KW-0732">Signal</keyword>
<feature type="chain" id="PRO_5005573584" evidence="1">
    <location>
        <begin position="24"/>
        <end position="167"/>
    </location>
</feature>
<evidence type="ECO:0000256" key="1">
    <source>
        <dbReference type="SAM" id="SignalP"/>
    </source>
</evidence>
<name>A0A0L7LN04_OPEBR</name>
<feature type="non-terminal residue" evidence="2">
    <location>
        <position position="1"/>
    </location>
</feature>
<comment type="caution">
    <text evidence="2">The sequence shown here is derived from an EMBL/GenBank/DDBJ whole genome shotgun (WGS) entry which is preliminary data.</text>
</comment>
<reference evidence="2 3" key="1">
    <citation type="journal article" date="2015" name="Genome Biol. Evol.">
        <title>The genome of winter moth (Operophtera brumata) provides a genomic perspective on sexual dimorphism and phenology.</title>
        <authorList>
            <person name="Derks M.F."/>
            <person name="Smit S."/>
            <person name="Salis L."/>
            <person name="Schijlen E."/>
            <person name="Bossers A."/>
            <person name="Mateman C."/>
            <person name="Pijl A.S."/>
            <person name="de Ridder D."/>
            <person name="Groenen M.A."/>
            <person name="Visser M.E."/>
            <person name="Megens H.J."/>
        </authorList>
    </citation>
    <scope>NUCLEOTIDE SEQUENCE [LARGE SCALE GENOMIC DNA]</scope>
    <source>
        <strain evidence="2">WM2013NL</strain>
        <tissue evidence="2">Head and thorax</tissue>
    </source>
</reference>
<proteinExistence type="predicted"/>
<feature type="signal peptide" evidence="1">
    <location>
        <begin position="1"/>
        <end position="23"/>
    </location>
</feature>
<dbReference type="Proteomes" id="UP000037510">
    <property type="component" value="Unassembled WGS sequence"/>
</dbReference>
<gene>
    <name evidence="2" type="ORF">OBRU01_05188</name>
</gene>
<evidence type="ECO:0000313" key="3">
    <source>
        <dbReference type="Proteomes" id="UP000037510"/>
    </source>
</evidence>
<sequence>MKSLGYLIFSYILSLLSCPLLCGTSSSGDDRRWLVSLVDLVELDYVDQCEKRSSATWSELTGDNKGLSLKLERDKAYSLFVREQATDVKSAITAHSLAPEDNLLRRKVKLIMQPGDAMLETEQWIRICRYDFCWSASGRIFLRKAVGSAPIIITSEQQLEDLKQKNG</sequence>